<feature type="domain" description="UspA" evidence="2">
    <location>
        <begin position="5"/>
        <end position="145"/>
    </location>
</feature>
<accession>A0ABX0X9I4</accession>
<sequence length="282" mass="30971">MQSIDSILVPLDLSKVSANALRYALRLADQLDAGIDLLHVVPDDNGSLLSVSLTAQHVENSKEKMMDFFTQAVTATSGQLQHIPAVQSYAVVGNVRATILRHAKNRGTGLIVMGTDGADDFARSLFGTNTSHLVNKAVCPVLIVPKGFAFRPLHSICYATDLTHINTFKAGFLVKTLRVFEPRLDFVHVKQGKDTKAEFDIALLRQLFDRPGSAAGTGFHVLKNSDVAEEIFAYAEANNSDLVVMHRPHHGWLSRLFFKSTTHDAALETTRPLLILPDETDE</sequence>
<reference evidence="3 4" key="1">
    <citation type="submission" date="2020-03" db="EMBL/GenBank/DDBJ databases">
        <title>Genomic Encyclopedia of Type Strains, Phase IV (KMG-IV): sequencing the most valuable type-strain genomes for metagenomic binning, comparative biology and taxonomic classification.</title>
        <authorList>
            <person name="Goeker M."/>
        </authorList>
    </citation>
    <scope>NUCLEOTIDE SEQUENCE [LARGE SCALE GENOMIC DNA]</scope>
    <source>
        <strain evidence="3 4">DSM 105096</strain>
    </source>
</reference>
<dbReference type="PRINTS" id="PR01438">
    <property type="entry name" value="UNVRSLSTRESS"/>
</dbReference>
<comment type="caution">
    <text evidence="3">The sequence shown here is derived from an EMBL/GenBank/DDBJ whole genome shotgun (WGS) entry which is preliminary data.</text>
</comment>
<dbReference type="PANTHER" id="PTHR46268">
    <property type="entry name" value="STRESS RESPONSE PROTEIN NHAX"/>
    <property type="match status" value="1"/>
</dbReference>
<dbReference type="CDD" id="cd00293">
    <property type="entry name" value="USP-like"/>
    <property type="match status" value="1"/>
</dbReference>
<dbReference type="SUPFAM" id="SSF52402">
    <property type="entry name" value="Adenine nucleotide alpha hydrolases-like"/>
    <property type="match status" value="2"/>
</dbReference>
<evidence type="ECO:0000313" key="3">
    <source>
        <dbReference type="EMBL" id="NJC25589.1"/>
    </source>
</evidence>
<dbReference type="Gene3D" id="3.40.50.12370">
    <property type="match status" value="1"/>
</dbReference>
<feature type="domain" description="UspA" evidence="2">
    <location>
        <begin position="220"/>
        <end position="277"/>
    </location>
</feature>
<proteinExistence type="inferred from homology"/>
<dbReference type="Pfam" id="PF00582">
    <property type="entry name" value="Usp"/>
    <property type="match status" value="2"/>
</dbReference>
<evidence type="ECO:0000259" key="2">
    <source>
        <dbReference type="Pfam" id="PF00582"/>
    </source>
</evidence>
<keyword evidence="4" id="KW-1185">Reference proteome</keyword>
<name>A0ABX0X9I4_9BACT</name>
<dbReference type="EMBL" id="JAATJH010000001">
    <property type="protein sequence ID" value="NJC25589.1"/>
    <property type="molecule type" value="Genomic_DNA"/>
</dbReference>
<evidence type="ECO:0000313" key="4">
    <source>
        <dbReference type="Proteomes" id="UP000770785"/>
    </source>
</evidence>
<comment type="similarity">
    <text evidence="1">Belongs to the universal stress protein A family.</text>
</comment>
<dbReference type="PANTHER" id="PTHR46268:SF6">
    <property type="entry name" value="UNIVERSAL STRESS PROTEIN UP12"/>
    <property type="match status" value="1"/>
</dbReference>
<protein>
    <submittedName>
        <fullName evidence="3">Nucleotide-binding universal stress UspA family protein</fullName>
    </submittedName>
</protein>
<dbReference type="InterPro" id="IPR006016">
    <property type="entry name" value="UspA"/>
</dbReference>
<dbReference type="RefSeq" id="WP_168036337.1">
    <property type="nucleotide sequence ID" value="NZ_JAATJH010000001.1"/>
</dbReference>
<dbReference type="InterPro" id="IPR006015">
    <property type="entry name" value="Universal_stress_UspA"/>
</dbReference>
<gene>
    <name evidence="3" type="ORF">GGR27_001070</name>
</gene>
<evidence type="ECO:0000256" key="1">
    <source>
        <dbReference type="ARBA" id="ARBA00008791"/>
    </source>
</evidence>
<organism evidence="3 4">
    <name type="scientific">Neolewinella antarctica</name>
    <dbReference type="NCBI Taxonomy" id="442734"/>
    <lineage>
        <taxon>Bacteria</taxon>
        <taxon>Pseudomonadati</taxon>
        <taxon>Bacteroidota</taxon>
        <taxon>Saprospiria</taxon>
        <taxon>Saprospirales</taxon>
        <taxon>Lewinellaceae</taxon>
        <taxon>Neolewinella</taxon>
    </lineage>
</organism>
<dbReference type="Proteomes" id="UP000770785">
    <property type="component" value="Unassembled WGS sequence"/>
</dbReference>